<dbReference type="AlphaFoldDB" id="A0A6A6RM81"/>
<dbReference type="PANTHER" id="PTHR45754:SF3">
    <property type="entry name" value="METHYLENETETRAHYDROFOLATE REDUCTASE (NADPH)"/>
    <property type="match status" value="1"/>
</dbReference>
<dbReference type="Gene3D" id="3.20.20.220">
    <property type="match status" value="1"/>
</dbReference>
<evidence type="ECO:0000256" key="8">
    <source>
        <dbReference type="RuleBase" id="RU004254"/>
    </source>
</evidence>
<dbReference type="PANTHER" id="PTHR45754">
    <property type="entry name" value="METHYLENETETRAHYDROFOLATE REDUCTASE"/>
    <property type="match status" value="1"/>
</dbReference>
<comment type="similarity">
    <text evidence="3">Belongs to the methylenetetrahydrofolate reductase family.</text>
</comment>
<comment type="pathway">
    <text evidence="2 8">One-carbon metabolism; tetrahydrofolate interconversion.</text>
</comment>
<accession>A0A6A6RM81</accession>
<dbReference type="InterPro" id="IPR029041">
    <property type="entry name" value="FAD-linked_oxidoreductase-like"/>
</dbReference>
<evidence type="ECO:0000256" key="5">
    <source>
        <dbReference type="ARBA" id="ARBA00022827"/>
    </source>
</evidence>
<dbReference type="UniPathway" id="UPA00193"/>
<organism evidence="11 12">
    <name type="scientific">Massarina eburnea CBS 473.64</name>
    <dbReference type="NCBI Taxonomy" id="1395130"/>
    <lineage>
        <taxon>Eukaryota</taxon>
        <taxon>Fungi</taxon>
        <taxon>Dikarya</taxon>
        <taxon>Ascomycota</taxon>
        <taxon>Pezizomycotina</taxon>
        <taxon>Dothideomycetes</taxon>
        <taxon>Pleosporomycetidae</taxon>
        <taxon>Pleosporales</taxon>
        <taxon>Massarineae</taxon>
        <taxon>Massarinaceae</taxon>
        <taxon>Massarina</taxon>
    </lineage>
</organism>
<keyword evidence="5" id="KW-0274">FAD</keyword>
<evidence type="ECO:0000256" key="3">
    <source>
        <dbReference type="ARBA" id="ARBA00006743"/>
    </source>
</evidence>
<evidence type="ECO:0000256" key="6">
    <source>
        <dbReference type="ARBA" id="ARBA00022857"/>
    </source>
</evidence>
<sequence>MHISEKLALSRAEGKPTFSFEFFPPKTAQGVQNLYDRMDRMHDFGPTFIDVTWGAGGTLSHLTCEMVKVAQSVYGLETCMHLTCTDMEKSKLDDALKEAKLAGCSNILALRGDPPREKEKWEATSGGFRYAKDLVKYIRERYGDYFDIGVAGYSEGCDDNEDVDELIDHLKEKVDAGATFVVTQMFYDTDLFLEWVAKVRAKGIDIPIIPGIMPIHTHAAFLRRANWTRCNIPKHWTEALEPVKNDDVEVRAVGRDLVAEMCRKLIDAGILHLHFYTMNLAQATRMVLEELELLPDLESPLQKPLPWRPSLGLNRRDENVRPIFWRNRNRSYVARTQDWDEFPNGRWGDARSPAFGELDAYGVGLKGTNAQNIKLWGSPESIQDISDLFVRYMSGKLDSLPWSEAPISNEADTLTKDLIDLNRRGFLTINSQPAVNGAKSSHLVYGWGPRNGYVYQKAYLETLVSPEHIAELITRIERDPGMTYYAVNRDGDLKTNTPGDGPNAVTWGVFPGKEIVQPTIVETVSFLAWKDEFYKVGKEWANCHSSVSPSRYVIEDVMDTWYLVNIVHNDFHIDHGIFPLFEGLQVADMDKPLHRLEVPNGNATNGAPNGESTTNGQKSTLNDLVDAAKSAAETVTQGINGLAVSSN</sequence>
<evidence type="ECO:0000256" key="4">
    <source>
        <dbReference type="ARBA" id="ARBA00022630"/>
    </source>
</evidence>
<dbReference type="FunFam" id="3.20.20.220:FF:000002">
    <property type="entry name" value="Methylenetetrahydrofolate reductase"/>
    <property type="match status" value="1"/>
</dbReference>
<dbReference type="Pfam" id="PF02219">
    <property type="entry name" value="MTHFR"/>
    <property type="match status" value="1"/>
</dbReference>
<dbReference type="GO" id="GO:0009086">
    <property type="term" value="P:methionine biosynthetic process"/>
    <property type="evidence" value="ECO:0007669"/>
    <property type="project" value="TreeGrafter"/>
</dbReference>
<keyword evidence="4" id="KW-0285">Flavoprotein</keyword>
<evidence type="ECO:0000313" key="12">
    <source>
        <dbReference type="Proteomes" id="UP000799753"/>
    </source>
</evidence>
<protein>
    <submittedName>
        <fullName evidence="11">Methylenetetrahydrofolate reductase 2</fullName>
    </submittedName>
</protein>
<evidence type="ECO:0000313" key="11">
    <source>
        <dbReference type="EMBL" id="KAF2636759.1"/>
    </source>
</evidence>
<dbReference type="InterPro" id="IPR004621">
    <property type="entry name" value="Fadh2_euk"/>
</dbReference>
<dbReference type="Pfam" id="PF21895">
    <property type="entry name" value="MTHFR_C"/>
    <property type="match status" value="1"/>
</dbReference>
<feature type="region of interest" description="Disordered" evidence="9">
    <location>
        <begin position="596"/>
        <end position="618"/>
    </location>
</feature>
<dbReference type="Proteomes" id="UP000799753">
    <property type="component" value="Unassembled WGS sequence"/>
</dbReference>
<evidence type="ECO:0000256" key="1">
    <source>
        <dbReference type="ARBA" id="ARBA00001974"/>
    </source>
</evidence>
<evidence type="ECO:0000259" key="10">
    <source>
        <dbReference type="Pfam" id="PF21895"/>
    </source>
</evidence>
<comment type="cofactor">
    <cofactor evidence="1">
        <name>FAD</name>
        <dbReference type="ChEBI" id="CHEBI:57692"/>
    </cofactor>
</comment>
<keyword evidence="7" id="KW-0560">Oxidoreductase</keyword>
<name>A0A6A6RM81_9PLEO</name>
<proteinExistence type="inferred from homology"/>
<evidence type="ECO:0000256" key="2">
    <source>
        <dbReference type="ARBA" id="ARBA00004777"/>
    </source>
</evidence>
<dbReference type="GO" id="GO:0035999">
    <property type="term" value="P:tetrahydrofolate interconversion"/>
    <property type="evidence" value="ECO:0007669"/>
    <property type="project" value="UniProtKB-UniPathway"/>
</dbReference>
<reference evidence="11" key="1">
    <citation type="journal article" date="2020" name="Stud. Mycol.">
        <title>101 Dothideomycetes genomes: a test case for predicting lifestyles and emergence of pathogens.</title>
        <authorList>
            <person name="Haridas S."/>
            <person name="Albert R."/>
            <person name="Binder M."/>
            <person name="Bloem J."/>
            <person name="Labutti K."/>
            <person name="Salamov A."/>
            <person name="Andreopoulos B."/>
            <person name="Baker S."/>
            <person name="Barry K."/>
            <person name="Bills G."/>
            <person name="Bluhm B."/>
            <person name="Cannon C."/>
            <person name="Castanera R."/>
            <person name="Culley D."/>
            <person name="Daum C."/>
            <person name="Ezra D."/>
            <person name="Gonzalez J."/>
            <person name="Henrissat B."/>
            <person name="Kuo A."/>
            <person name="Liang C."/>
            <person name="Lipzen A."/>
            <person name="Lutzoni F."/>
            <person name="Magnuson J."/>
            <person name="Mondo S."/>
            <person name="Nolan M."/>
            <person name="Ohm R."/>
            <person name="Pangilinan J."/>
            <person name="Park H.-J."/>
            <person name="Ramirez L."/>
            <person name="Alfaro M."/>
            <person name="Sun H."/>
            <person name="Tritt A."/>
            <person name="Yoshinaga Y."/>
            <person name="Zwiers L.-H."/>
            <person name="Turgeon B."/>
            <person name="Goodwin S."/>
            <person name="Spatafora J."/>
            <person name="Crous P."/>
            <person name="Grigoriev I."/>
        </authorList>
    </citation>
    <scope>NUCLEOTIDE SEQUENCE</scope>
    <source>
        <strain evidence="11">CBS 473.64</strain>
    </source>
</reference>
<dbReference type="InterPro" id="IPR053806">
    <property type="entry name" value="MTHFR_C"/>
</dbReference>
<gene>
    <name evidence="11" type="ORF">P280DRAFT_492752</name>
</gene>
<evidence type="ECO:0000256" key="9">
    <source>
        <dbReference type="SAM" id="MobiDB-lite"/>
    </source>
</evidence>
<dbReference type="OrthoDB" id="16284at2759"/>
<dbReference type="GO" id="GO:0071949">
    <property type="term" value="F:FAD binding"/>
    <property type="evidence" value="ECO:0007669"/>
    <property type="project" value="TreeGrafter"/>
</dbReference>
<dbReference type="SUPFAM" id="SSF51730">
    <property type="entry name" value="FAD-linked oxidoreductase"/>
    <property type="match status" value="1"/>
</dbReference>
<dbReference type="GO" id="GO:0005829">
    <property type="term" value="C:cytosol"/>
    <property type="evidence" value="ECO:0007669"/>
    <property type="project" value="TreeGrafter"/>
</dbReference>
<dbReference type="GO" id="GO:0004489">
    <property type="term" value="F:methylenetetrahydrofolate reductase [NAD(P)H] activity"/>
    <property type="evidence" value="ECO:0007669"/>
    <property type="project" value="InterPro"/>
</dbReference>
<evidence type="ECO:0000256" key="7">
    <source>
        <dbReference type="ARBA" id="ARBA00023002"/>
    </source>
</evidence>
<keyword evidence="6" id="KW-0521">NADP</keyword>
<dbReference type="NCBIfam" id="TIGR00677">
    <property type="entry name" value="fadh2_euk"/>
    <property type="match status" value="1"/>
</dbReference>
<dbReference type="CDD" id="cd00537">
    <property type="entry name" value="MTHFR"/>
    <property type="match status" value="1"/>
</dbReference>
<keyword evidence="12" id="KW-1185">Reference proteome</keyword>
<feature type="domain" description="MTHFR SAM-binding regulatory" evidence="10">
    <location>
        <begin position="303"/>
        <end position="581"/>
    </location>
</feature>
<dbReference type="EMBL" id="MU006796">
    <property type="protein sequence ID" value="KAF2636759.1"/>
    <property type="molecule type" value="Genomic_DNA"/>
</dbReference>
<dbReference type="InterPro" id="IPR003171">
    <property type="entry name" value="Mehydrof_redctse-like"/>
</dbReference>
<feature type="compositionally biased region" description="Low complexity" evidence="9">
    <location>
        <begin position="599"/>
        <end position="610"/>
    </location>
</feature>